<dbReference type="InterPro" id="IPR000719">
    <property type="entry name" value="Prot_kinase_dom"/>
</dbReference>
<dbReference type="InterPro" id="IPR017441">
    <property type="entry name" value="Protein_kinase_ATP_BS"/>
</dbReference>
<keyword evidence="4" id="KW-0418">Kinase</keyword>
<dbReference type="GO" id="GO:0005524">
    <property type="term" value="F:ATP binding"/>
    <property type="evidence" value="ECO:0007669"/>
    <property type="project" value="UniProtKB-UniRule"/>
</dbReference>
<dbReference type="PANTHER" id="PTHR43895:SF150">
    <property type="entry name" value="SERINE_THREONINE-PROTEIN KINASE STK11"/>
    <property type="match status" value="1"/>
</dbReference>
<name>A0A7I4A7Y4_PHYPA</name>
<dbReference type="InterPro" id="IPR011009">
    <property type="entry name" value="Kinase-like_dom_sf"/>
</dbReference>
<dbReference type="Proteomes" id="UP000006727">
    <property type="component" value="Chromosome 11"/>
</dbReference>
<evidence type="ECO:0000256" key="6">
    <source>
        <dbReference type="ARBA" id="ARBA00058225"/>
    </source>
</evidence>
<reference evidence="9 10" key="1">
    <citation type="journal article" date="2008" name="Science">
        <title>The Physcomitrella genome reveals evolutionary insights into the conquest of land by plants.</title>
        <authorList>
            <person name="Rensing S."/>
            <person name="Lang D."/>
            <person name="Zimmer A."/>
            <person name="Terry A."/>
            <person name="Salamov A."/>
            <person name="Shapiro H."/>
            <person name="Nishiyama T."/>
            <person name="Perroud P.-F."/>
            <person name="Lindquist E."/>
            <person name="Kamisugi Y."/>
            <person name="Tanahashi T."/>
            <person name="Sakakibara K."/>
            <person name="Fujita T."/>
            <person name="Oishi K."/>
            <person name="Shin-I T."/>
            <person name="Kuroki Y."/>
            <person name="Toyoda A."/>
            <person name="Suzuki Y."/>
            <person name="Hashimoto A."/>
            <person name="Yamaguchi K."/>
            <person name="Sugano A."/>
            <person name="Kohara Y."/>
            <person name="Fujiyama A."/>
            <person name="Anterola A."/>
            <person name="Aoki S."/>
            <person name="Ashton N."/>
            <person name="Barbazuk W.B."/>
            <person name="Barker E."/>
            <person name="Bennetzen J."/>
            <person name="Bezanilla M."/>
            <person name="Blankenship R."/>
            <person name="Cho S.H."/>
            <person name="Dutcher S."/>
            <person name="Estelle M."/>
            <person name="Fawcett J.A."/>
            <person name="Gundlach H."/>
            <person name="Hanada K."/>
            <person name="Heyl A."/>
            <person name="Hicks K.A."/>
            <person name="Hugh J."/>
            <person name="Lohr M."/>
            <person name="Mayer K."/>
            <person name="Melkozernov A."/>
            <person name="Murata T."/>
            <person name="Nelson D."/>
            <person name="Pils B."/>
            <person name="Prigge M."/>
            <person name="Reiss B."/>
            <person name="Renner T."/>
            <person name="Rombauts S."/>
            <person name="Rushton P."/>
            <person name="Sanderfoot A."/>
            <person name="Schween G."/>
            <person name="Shiu S.-H."/>
            <person name="Stueber K."/>
            <person name="Theodoulou F.L."/>
            <person name="Tu H."/>
            <person name="Van de Peer Y."/>
            <person name="Verrier P.J."/>
            <person name="Waters E."/>
            <person name="Wood A."/>
            <person name="Yang L."/>
            <person name="Cove D."/>
            <person name="Cuming A."/>
            <person name="Hasebe M."/>
            <person name="Lucas S."/>
            <person name="Mishler D.B."/>
            <person name="Reski R."/>
            <person name="Grigoriev I."/>
            <person name="Quatrano R.S."/>
            <person name="Boore J.L."/>
        </authorList>
    </citation>
    <scope>NUCLEOTIDE SEQUENCE [LARGE SCALE GENOMIC DNA]</scope>
    <source>
        <strain evidence="9 10">cv. Gransden 2004</strain>
    </source>
</reference>
<dbReference type="Gramene" id="Pp3c11_20920V3.6">
    <property type="protein sequence ID" value="Pp3c11_20920V3.6"/>
    <property type="gene ID" value="Pp3c11_20920"/>
</dbReference>
<dbReference type="SMART" id="SM00220">
    <property type="entry name" value="S_TKc"/>
    <property type="match status" value="1"/>
</dbReference>
<evidence type="ECO:0000256" key="3">
    <source>
        <dbReference type="ARBA" id="ARBA00022741"/>
    </source>
</evidence>
<comment type="function">
    <text evidence="6">CIPK serine-threonine protein kinases interact with CBL proteins. Binding of a CBL protein to the regulatory NAF domain of CIPK protein lead to the activation of the kinase in a calcium-dependent manner.</text>
</comment>
<dbReference type="PANTHER" id="PTHR43895">
    <property type="entry name" value="CALCIUM/CALMODULIN-DEPENDENT PROTEIN KINASE KINASE-RELATED"/>
    <property type="match status" value="1"/>
</dbReference>
<evidence type="ECO:0000259" key="8">
    <source>
        <dbReference type="PROSITE" id="PS50011"/>
    </source>
</evidence>
<evidence type="ECO:0000313" key="10">
    <source>
        <dbReference type="Proteomes" id="UP000006727"/>
    </source>
</evidence>
<evidence type="ECO:0000256" key="4">
    <source>
        <dbReference type="ARBA" id="ARBA00022777"/>
    </source>
</evidence>
<dbReference type="GO" id="GO:0007165">
    <property type="term" value="P:signal transduction"/>
    <property type="evidence" value="ECO:0000318"/>
    <property type="project" value="GO_Central"/>
</dbReference>
<dbReference type="CDD" id="cd14008">
    <property type="entry name" value="STKc_LKB1_CaMKK"/>
    <property type="match status" value="1"/>
</dbReference>
<protein>
    <recommendedName>
        <fullName evidence="8">Protein kinase domain-containing protein</fullName>
    </recommendedName>
</protein>
<dbReference type="Pfam" id="PF00069">
    <property type="entry name" value="Pkinase"/>
    <property type="match status" value="1"/>
</dbReference>
<evidence type="ECO:0000256" key="1">
    <source>
        <dbReference type="ARBA" id="ARBA00022527"/>
    </source>
</evidence>
<keyword evidence="3 7" id="KW-0547">Nucleotide-binding</keyword>
<evidence type="ECO:0000313" key="9">
    <source>
        <dbReference type="EnsemblPlants" id="Pp3c11_20920V3.6"/>
    </source>
</evidence>
<dbReference type="EnsemblPlants" id="Pp3c11_20920V3.6">
    <property type="protein sequence ID" value="Pp3c11_20920V3.6"/>
    <property type="gene ID" value="Pp3c11_20920"/>
</dbReference>
<keyword evidence="10" id="KW-1185">Reference proteome</keyword>
<gene>
    <name evidence="9" type="primary">LOC112288308</name>
</gene>
<proteinExistence type="predicted"/>
<dbReference type="FunFam" id="1.10.510.10:FF:000571">
    <property type="entry name" value="Maternal embryonic leucine zipper kinase"/>
    <property type="match status" value="1"/>
</dbReference>
<evidence type="ECO:0000256" key="7">
    <source>
        <dbReference type="PROSITE-ProRule" id="PRU10141"/>
    </source>
</evidence>
<keyword evidence="2" id="KW-0808">Transferase</keyword>
<keyword evidence="1" id="KW-0723">Serine/threonine-protein kinase</keyword>
<dbReference type="PROSITE" id="PS50011">
    <property type="entry name" value="PROTEIN_KINASE_DOM"/>
    <property type="match status" value="1"/>
</dbReference>
<dbReference type="EnsemblPlants" id="Pp3c11_20920V3.7">
    <property type="protein sequence ID" value="Pp3c11_20920V3.7"/>
    <property type="gene ID" value="Pp3c11_20920"/>
</dbReference>
<accession>A0A7I4A7Y4</accession>
<feature type="domain" description="Protein kinase" evidence="8">
    <location>
        <begin position="93"/>
        <end position="375"/>
    </location>
</feature>
<dbReference type="EMBL" id="ABEU02000011">
    <property type="status" value="NOT_ANNOTATED_CDS"/>
    <property type="molecule type" value="Genomic_DNA"/>
</dbReference>
<reference evidence="9" key="3">
    <citation type="submission" date="2020-12" db="UniProtKB">
        <authorList>
            <consortium name="EnsemblPlants"/>
        </authorList>
    </citation>
    <scope>IDENTIFICATION</scope>
</reference>
<keyword evidence="5 7" id="KW-0067">ATP-binding</keyword>
<organism evidence="9 10">
    <name type="scientific">Physcomitrium patens</name>
    <name type="common">Spreading-leaved earth moss</name>
    <name type="synonym">Physcomitrella patens</name>
    <dbReference type="NCBI Taxonomy" id="3218"/>
    <lineage>
        <taxon>Eukaryota</taxon>
        <taxon>Viridiplantae</taxon>
        <taxon>Streptophyta</taxon>
        <taxon>Embryophyta</taxon>
        <taxon>Bryophyta</taxon>
        <taxon>Bryophytina</taxon>
        <taxon>Bryopsida</taxon>
        <taxon>Funariidae</taxon>
        <taxon>Funariales</taxon>
        <taxon>Funariaceae</taxon>
        <taxon>Physcomitrium</taxon>
    </lineage>
</organism>
<dbReference type="PROSITE" id="PS00107">
    <property type="entry name" value="PROTEIN_KINASE_ATP"/>
    <property type="match status" value="1"/>
</dbReference>
<dbReference type="Gene3D" id="1.10.510.10">
    <property type="entry name" value="Transferase(Phosphotransferase) domain 1"/>
    <property type="match status" value="1"/>
</dbReference>
<dbReference type="Gramene" id="Pp3c11_20920V3.7">
    <property type="protein sequence ID" value="Pp3c11_20920V3.7"/>
    <property type="gene ID" value="Pp3c11_20920"/>
</dbReference>
<dbReference type="AlphaFoldDB" id="A0A7I4A7Y4"/>
<evidence type="ECO:0000256" key="2">
    <source>
        <dbReference type="ARBA" id="ARBA00022679"/>
    </source>
</evidence>
<evidence type="ECO:0000256" key="5">
    <source>
        <dbReference type="ARBA" id="ARBA00022840"/>
    </source>
</evidence>
<feature type="binding site" evidence="7">
    <location>
        <position position="122"/>
    </location>
    <ligand>
        <name>ATP</name>
        <dbReference type="ChEBI" id="CHEBI:30616"/>
    </ligand>
</feature>
<dbReference type="GO" id="GO:0004674">
    <property type="term" value="F:protein serine/threonine kinase activity"/>
    <property type="evidence" value="ECO:0000318"/>
    <property type="project" value="GO_Central"/>
</dbReference>
<reference evidence="9 10" key="2">
    <citation type="journal article" date="2018" name="Plant J.">
        <title>The Physcomitrella patens chromosome-scale assembly reveals moss genome structure and evolution.</title>
        <authorList>
            <person name="Lang D."/>
            <person name="Ullrich K.K."/>
            <person name="Murat F."/>
            <person name="Fuchs J."/>
            <person name="Jenkins J."/>
            <person name="Haas F.B."/>
            <person name="Piednoel M."/>
            <person name="Gundlach H."/>
            <person name="Van Bel M."/>
            <person name="Meyberg R."/>
            <person name="Vives C."/>
            <person name="Morata J."/>
            <person name="Symeonidi A."/>
            <person name="Hiss M."/>
            <person name="Muchero W."/>
            <person name="Kamisugi Y."/>
            <person name="Saleh O."/>
            <person name="Blanc G."/>
            <person name="Decker E.L."/>
            <person name="van Gessel N."/>
            <person name="Grimwood J."/>
            <person name="Hayes R.D."/>
            <person name="Graham S.W."/>
            <person name="Gunter L.E."/>
            <person name="McDaniel S.F."/>
            <person name="Hoernstein S.N.W."/>
            <person name="Larsson A."/>
            <person name="Li F.W."/>
            <person name="Perroud P.F."/>
            <person name="Phillips J."/>
            <person name="Ranjan P."/>
            <person name="Rokshar D.S."/>
            <person name="Rothfels C.J."/>
            <person name="Schneider L."/>
            <person name="Shu S."/>
            <person name="Stevenson D.W."/>
            <person name="Thummler F."/>
            <person name="Tillich M."/>
            <person name="Villarreal Aguilar J.C."/>
            <person name="Widiez T."/>
            <person name="Wong G.K."/>
            <person name="Wymore A."/>
            <person name="Zhang Y."/>
            <person name="Zimmer A.D."/>
            <person name="Quatrano R.S."/>
            <person name="Mayer K.F.X."/>
            <person name="Goodstein D."/>
            <person name="Casacuberta J.M."/>
            <person name="Vandepoele K."/>
            <person name="Reski R."/>
            <person name="Cuming A.C."/>
            <person name="Tuskan G.A."/>
            <person name="Maumus F."/>
            <person name="Salse J."/>
            <person name="Schmutz J."/>
            <person name="Rensing S.A."/>
        </authorList>
    </citation>
    <scope>NUCLEOTIDE SEQUENCE [LARGE SCALE GENOMIC DNA]</scope>
    <source>
        <strain evidence="9 10">cv. Gransden 2004</strain>
    </source>
</reference>
<sequence>MSAIPTEQTRPPEADARDFVEGETQRPQLLIAVQERILQDPILAGHFAGLPTPGVPLLIGDPFNALSSPHQLRTSHRLVRAVDAFGNKYLNQYIVIKLLGCGRYGKVKLCLNAFDGKLFAVKVVDRKRLRDRRFLNEDGDSIMLQEYVHEIATLKKLHHPNIVALHEVIDDVQQRKVYLVLEYVEGGPVMEDNRWIAFPEELAQKYFRDICCGLDYLHYHKVLHRDLKPENLLQTADGRIKISDFGVSQKSRSFLLPKNISIQQACKRHFSTDALSSTAGTPAFLAPEACTKSSFEGRPVDVWALGVCLYVFVFGTLPFSGKTIPDIYHAIQHKQLSFHPSIVISKELKDLLKLILVKDPKIRISLPSIMEHPWLTLFGLQLLIPLSKSVHGAATMDFSKNDLKSAHTTSTSGLNPLSKVGEQEKRFQAGEYAKGQGKQGNKSCFMNCSKCEILVDADPELGGEMDECVVIKREPGKFGD</sequence>
<dbReference type="SUPFAM" id="SSF56112">
    <property type="entry name" value="Protein kinase-like (PK-like)"/>
    <property type="match status" value="1"/>
</dbReference>